<reference evidence="4" key="1">
    <citation type="submission" date="2014-10" db="EMBL/GenBank/DDBJ databases">
        <authorList>
            <person name="King R."/>
        </authorList>
    </citation>
    <scope>NUCLEOTIDE SEQUENCE [LARGE SCALE GENOMIC DNA]</scope>
    <source>
        <strain evidence="4">A3/5</strain>
    </source>
</reference>
<dbReference type="RefSeq" id="XP_025594490.1">
    <property type="nucleotide sequence ID" value="XM_025725941.2"/>
</dbReference>
<dbReference type="Proteomes" id="UP000245910">
    <property type="component" value="Chromosome III"/>
</dbReference>
<dbReference type="KEGG" id="fvn:FVRRES_10853"/>
<organism evidence="3 4">
    <name type="scientific">Fusarium venenatum</name>
    <dbReference type="NCBI Taxonomy" id="56646"/>
    <lineage>
        <taxon>Eukaryota</taxon>
        <taxon>Fungi</taxon>
        <taxon>Dikarya</taxon>
        <taxon>Ascomycota</taxon>
        <taxon>Pezizomycotina</taxon>
        <taxon>Sordariomycetes</taxon>
        <taxon>Hypocreomycetidae</taxon>
        <taxon>Hypocreales</taxon>
        <taxon>Nectriaceae</taxon>
        <taxon>Fusarium</taxon>
    </lineage>
</organism>
<name>A0A2L2TZS6_9HYPO</name>
<accession>A0A2L2TZS6</accession>
<dbReference type="AlphaFoldDB" id="A0A2L2TZS6"/>
<evidence type="ECO:0000256" key="2">
    <source>
        <dbReference type="SAM" id="MobiDB-lite"/>
    </source>
</evidence>
<feature type="region of interest" description="Disordered" evidence="2">
    <location>
        <begin position="65"/>
        <end position="122"/>
    </location>
</feature>
<dbReference type="OrthoDB" id="5324651at2759"/>
<dbReference type="EMBL" id="LN649231">
    <property type="protein sequence ID" value="CEI70776.1"/>
    <property type="molecule type" value="Genomic_DNA"/>
</dbReference>
<evidence type="ECO:0000313" key="3">
    <source>
        <dbReference type="EMBL" id="CEI70776.1"/>
    </source>
</evidence>
<keyword evidence="4" id="KW-1185">Reference proteome</keyword>
<evidence type="ECO:0000313" key="4">
    <source>
        <dbReference type="Proteomes" id="UP000245910"/>
    </source>
</evidence>
<evidence type="ECO:0000256" key="1">
    <source>
        <dbReference type="SAM" id="Coils"/>
    </source>
</evidence>
<keyword evidence="1" id="KW-0175">Coiled coil</keyword>
<sequence>MAEISRVDEFWRSMRDDDNGTPVATADLTCLPGDQPKLPVKKFKKISKKKKKIGVDPVVVEKVKEPCPEPDPIVEAEEIPHEPTPTECDTPTQAYPEPEAVEEPTCDDEQHTQVADDNATVKDDAEDRKPLVYLPFSAQHRLMAFLQHKLEDMCFSFSQRYLPQLLQDRGWDCPEALELHKWLRTLSMELPYIGQDWVFKQSRLFDSVTQIRNVTVNRSQIDSAQMEKLMSDAVELASLFEEERTVKTIDRLREDMVSTSKSLGAETEQIKQRFESKRVEIEIARARLDELENATKTALNKSLLGCQDNARSKIMQSIQRAEAVDQTMDSANRSGAMSSLDLVNDLENRLMLDDREIYEVSSPRSSMFED</sequence>
<protein>
    <submittedName>
        <fullName evidence="3">Uncharacterized protein</fullName>
    </submittedName>
</protein>
<dbReference type="GeneID" id="37262491"/>
<dbReference type="STRING" id="56646.A0A2L2TZS6"/>
<feature type="coiled-coil region" evidence="1">
    <location>
        <begin position="274"/>
        <end position="301"/>
    </location>
</feature>
<proteinExistence type="predicted"/>